<dbReference type="Gene3D" id="3.30.70.1820">
    <property type="entry name" value="L1 transposable element, RRM domain"/>
    <property type="match status" value="1"/>
</dbReference>
<evidence type="ECO:0000313" key="2">
    <source>
        <dbReference type="EMBL" id="KAK7909440.1"/>
    </source>
</evidence>
<gene>
    <name evidence="2" type="ORF">WMY93_014124</name>
</gene>
<keyword evidence="3" id="KW-1185">Reference proteome</keyword>
<dbReference type="InterPro" id="IPR004244">
    <property type="entry name" value="Transposase_22"/>
</dbReference>
<dbReference type="AlphaFoldDB" id="A0AAW0P5Q1"/>
<name>A0AAW0P5Q1_9GOBI</name>
<dbReference type="Proteomes" id="UP001460270">
    <property type="component" value="Unassembled WGS sequence"/>
</dbReference>
<feature type="coiled-coil region" evidence="1">
    <location>
        <begin position="58"/>
        <end position="92"/>
    </location>
</feature>
<comment type="caution">
    <text evidence="2">The sequence shown here is derived from an EMBL/GenBank/DDBJ whole genome shotgun (WGS) entry which is preliminary data.</text>
</comment>
<dbReference type="InterPro" id="IPR042566">
    <property type="entry name" value="L1_C"/>
</dbReference>
<keyword evidence="1" id="KW-0175">Coiled coil</keyword>
<organism evidence="2 3">
    <name type="scientific">Mugilogobius chulae</name>
    <name type="common">yellowstripe goby</name>
    <dbReference type="NCBI Taxonomy" id="88201"/>
    <lineage>
        <taxon>Eukaryota</taxon>
        <taxon>Metazoa</taxon>
        <taxon>Chordata</taxon>
        <taxon>Craniata</taxon>
        <taxon>Vertebrata</taxon>
        <taxon>Euteleostomi</taxon>
        <taxon>Actinopterygii</taxon>
        <taxon>Neopterygii</taxon>
        <taxon>Teleostei</taxon>
        <taxon>Neoteleostei</taxon>
        <taxon>Acanthomorphata</taxon>
        <taxon>Gobiaria</taxon>
        <taxon>Gobiiformes</taxon>
        <taxon>Gobioidei</taxon>
        <taxon>Gobiidae</taxon>
        <taxon>Gobionellinae</taxon>
        <taxon>Mugilogobius</taxon>
    </lineage>
</organism>
<evidence type="ECO:0000256" key="1">
    <source>
        <dbReference type="SAM" id="Coils"/>
    </source>
</evidence>
<sequence>MPSTGDEEENLPLVWQKIEQSIIRSIDVRFNEFGDKLDNLIAGQQILEERIGGVENKAVNHEQRIKVMETSLEELRQQNKTLRSKLSDLEGRSRRNNLKIVGIPEGEEKGRPTDFVSHLIPKLFGAEHFDKPLAVDMAHRSLQPKPPDGSKPRTIIAKIHSLQDKEKIIRLGRQRTVEYGGRRIFIFPDYTAEVMEQRRSFKEIQQTLREKNIQHSLRFPARLHVHHQGQVKAFSSPAEAKNFVEKEL</sequence>
<accession>A0AAW0P5Q1</accession>
<evidence type="ECO:0008006" key="4">
    <source>
        <dbReference type="Google" id="ProtNLM"/>
    </source>
</evidence>
<proteinExistence type="predicted"/>
<protein>
    <recommendedName>
        <fullName evidence="4">L1 transposable element RRM domain-containing protein</fullName>
    </recommendedName>
</protein>
<dbReference type="EMBL" id="JBBPFD010000010">
    <property type="protein sequence ID" value="KAK7909440.1"/>
    <property type="molecule type" value="Genomic_DNA"/>
</dbReference>
<dbReference type="Gene3D" id="3.30.250.20">
    <property type="entry name" value="L1 transposable element, C-terminal domain"/>
    <property type="match status" value="1"/>
</dbReference>
<reference evidence="3" key="1">
    <citation type="submission" date="2024-04" db="EMBL/GenBank/DDBJ databases">
        <title>Salinicola lusitanus LLJ914,a marine bacterium isolated from the Okinawa Trough.</title>
        <authorList>
            <person name="Li J."/>
        </authorList>
    </citation>
    <scope>NUCLEOTIDE SEQUENCE [LARGE SCALE GENOMIC DNA]</scope>
</reference>
<dbReference type="PANTHER" id="PTHR11505">
    <property type="entry name" value="L1 TRANSPOSABLE ELEMENT-RELATED"/>
    <property type="match status" value="1"/>
</dbReference>
<evidence type="ECO:0000313" key="3">
    <source>
        <dbReference type="Proteomes" id="UP001460270"/>
    </source>
</evidence>